<evidence type="ECO:0000313" key="2">
    <source>
        <dbReference type="Proteomes" id="UP000281708"/>
    </source>
</evidence>
<gene>
    <name evidence="1" type="ORF">D9V37_10780</name>
</gene>
<dbReference type="AlphaFoldDB" id="A0A3L8P2H5"/>
<reference evidence="1 2" key="1">
    <citation type="submission" date="2018-10" db="EMBL/GenBank/DDBJ databases">
        <title>Marmoricola sp. 4Q3S-7 whole genome shotgun sequence.</title>
        <authorList>
            <person name="Li F."/>
        </authorList>
    </citation>
    <scope>NUCLEOTIDE SEQUENCE [LARGE SCALE GENOMIC DNA]</scope>
    <source>
        <strain evidence="1 2">4Q3S-7</strain>
    </source>
</reference>
<dbReference type="Proteomes" id="UP000281708">
    <property type="component" value="Unassembled WGS sequence"/>
</dbReference>
<evidence type="ECO:0000313" key="1">
    <source>
        <dbReference type="EMBL" id="RLV49053.1"/>
    </source>
</evidence>
<proteinExistence type="predicted"/>
<accession>A0A3L8P2H5</accession>
<sequence>MLVVVEAGTVPGLQASPSALTGSELRKRVPFTAAARILRHVLMQSPFRVEGVTPLDVVHLIADALPLAINSAHPIAAMTWPTPKAAVRESVNLAARAMEL</sequence>
<name>A0A3L8P2H5_9ACTN</name>
<comment type="caution">
    <text evidence="1">The sequence shown here is derived from an EMBL/GenBank/DDBJ whole genome shotgun (WGS) entry which is preliminary data.</text>
</comment>
<organism evidence="1 2">
    <name type="scientific">Nocardioides mangrovicus</name>
    <dbReference type="NCBI Taxonomy" id="2478913"/>
    <lineage>
        <taxon>Bacteria</taxon>
        <taxon>Bacillati</taxon>
        <taxon>Actinomycetota</taxon>
        <taxon>Actinomycetes</taxon>
        <taxon>Propionibacteriales</taxon>
        <taxon>Nocardioidaceae</taxon>
        <taxon>Nocardioides</taxon>
    </lineage>
</organism>
<keyword evidence="2" id="KW-1185">Reference proteome</keyword>
<protein>
    <submittedName>
        <fullName evidence="1">Uncharacterized protein</fullName>
    </submittedName>
</protein>
<dbReference type="EMBL" id="RDBE01000007">
    <property type="protein sequence ID" value="RLV49053.1"/>
    <property type="molecule type" value="Genomic_DNA"/>
</dbReference>